<feature type="domain" description="SRP54-type proteins GTP-binding" evidence="11">
    <location>
        <begin position="298"/>
        <end position="311"/>
    </location>
</feature>
<keyword evidence="4 9" id="KW-0694">RNA-binding</keyword>
<comment type="domain">
    <text evidence="9">Composed of three domains: the N-terminal N domain, which is responsible for interactions with the ribosome, the central G domain, which binds GTP, and the C-terminal M domain, which binds the RNA and the signal sequence of the RNC.</text>
</comment>
<evidence type="ECO:0000256" key="4">
    <source>
        <dbReference type="ARBA" id="ARBA00022884"/>
    </source>
</evidence>
<evidence type="ECO:0000256" key="5">
    <source>
        <dbReference type="ARBA" id="ARBA00023134"/>
    </source>
</evidence>
<dbReference type="GO" id="GO:0008312">
    <property type="term" value="F:7S RNA binding"/>
    <property type="evidence" value="ECO:0007669"/>
    <property type="project" value="InterPro"/>
</dbReference>
<comment type="subcellular location">
    <subcellularLocation>
        <location evidence="9">Cytoplasm</location>
    </subcellularLocation>
    <text evidence="9">The SRP-RNC complex is targeted to the cytoplasmic membrane.</text>
</comment>
<keyword evidence="3 9" id="KW-0378">Hydrolase</keyword>
<comment type="caution">
    <text evidence="12">The sequence shown here is derived from an EMBL/GenBank/DDBJ whole genome shotgun (WGS) entry which is preliminary data.</text>
</comment>
<dbReference type="CDD" id="cd18539">
    <property type="entry name" value="SRP_G"/>
    <property type="match status" value="1"/>
</dbReference>
<protein>
    <recommendedName>
        <fullName evidence="9">Signal recognition particle protein</fullName>
        <ecNumber evidence="9">3.6.5.4</ecNumber>
    </recommendedName>
    <alternativeName>
        <fullName evidence="9">Fifty-four homolog</fullName>
    </alternativeName>
</protein>
<feature type="compositionally biased region" description="Low complexity" evidence="10">
    <location>
        <begin position="507"/>
        <end position="543"/>
    </location>
</feature>
<evidence type="ECO:0000256" key="2">
    <source>
        <dbReference type="ARBA" id="ARBA00022741"/>
    </source>
</evidence>
<dbReference type="InterPro" id="IPR013822">
    <property type="entry name" value="Signal_recog_particl_SRP54_hlx"/>
</dbReference>
<feature type="region of interest" description="Disordered" evidence="10">
    <location>
        <begin position="417"/>
        <end position="436"/>
    </location>
</feature>
<proteinExistence type="inferred from homology"/>
<dbReference type="InterPro" id="IPR004125">
    <property type="entry name" value="Signal_recog_particle_SRP54_M"/>
</dbReference>
<dbReference type="PROSITE" id="PS00300">
    <property type="entry name" value="SRP54"/>
    <property type="match status" value="1"/>
</dbReference>
<dbReference type="GO" id="GO:0005525">
    <property type="term" value="F:GTP binding"/>
    <property type="evidence" value="ECO:0007669"/>
    <property type="project" value="UniProtKB-UniRule"/>
</dbReference>
<reference evidence="12" key="2">
    <citation type="submission" date="2020-09" db="EMBL/GenBank/DDBJ databases">
        <authorList>
            <person name="Sun Q."/>
            <person name="Zhou Y."/>
        </authorList>
    </citation>
    <scope>NUCLEOTIDE SEQUENCE</scope>
    <source>
        <strain evidence="12">CGMCC 1.12160</strain>
    </source>
</reference>
<feature type="binding site" evidence="9">
    <location>
        <begin position="219"/>
        <end position="223"/>
    </location>
    <ligand>
        <name>GTP</name>
        <dbReference type="ChEBI" id="CHEBI:37565"/>
    </ligand>
</feature>
<dbReference type="SMART" id="SM00963">
    <property type="entry name" value="SRP54_N"/>
    <property type="match status" value="1"/>
</dbReference>
<evidence type="ECO:0000256" key="8">
    <source>
        <dbReference type="ARBA" id="ARBA00048027"/>
    </source>
</evidence>
<evidence type="ECO:0000259" key="11">
    <source>
        <dbReference type="PROSITE" id="PS00300"/>
    </source>
</evidence>
<comment type="function">
    <text evidence="9">Involved in targeting and insertion of nascent membrane proteins into the cytoplasmic membrane. Binds to the hydrophobic signal sequence of the ribosome-nascent chain (RNC) as it emerges from the ribosomes. The SRP-RNC complex is then targeted to the cytoplasmic membrane where it interacts with the SRP receptor FtsY.</text>
</comment>
<comment type="subunit">
    <text evidence="9">Part of the signal recognition particle protein translocation system, which is composed of SRP and FtsY.</text>
</comment>
<feature type="compositionally biased region" description="Basic residues" evidence="10">
    <location>
        <begin position="480"/>
        <end position="491"/>
    </location>
</feature>
<evidence type="ECO:0000256" key="7">
    <source>
        <dbReference type="ARBA" id="ARBA00023274"/>
    </source>
</evidence>
<keyword evidence="7 9" id="KW-0687">Ribonucleoprotein</keyword>
<feature type="binding site" evidence="9">
    <location>
        <begin position="119"/>
        <end position="126"/>
    </location>
    <ligand>
        <name>GTP</name>
        <dbReference type="ChEBI" id="CHEBI:37565"/>
    </ligand>
</feature>
<dbReference type="GO" id="GO:0006614">
    <property type="term" value="P:SRP-dependent cotranslational protein targeting to membrane"/>
    <property type="evidence" value="ECO:0007669"/>
    <property type="project" value="InterPro"/>
</dbReference>
<dbReference type="GO" id="GO:0048500">
    <property type="term" value="C:signal recognition particle"/>
    <property type="evidence" value="ECO:0007669"/>
    <property type="project" value="UniProtKB-UniRule"/>
</dbReference>
<dbReference type="Gene3D" id="1.10.260.30">
    <property type="entry name" value="Signal recognition particle, SRP54 subunit, M-domain"/>
    <property type="match status" value="1"/>
</dbReference>
<dbReference type="EC" id="3.6.5.4" evidence="9"/>
<dbReference type="InterPro" id="IPR027417">
    <property type="entry name" value="P-loop_NTPase"/>
</dbReference>
<gene>
    <name evidence="9 12" type="primary">ffh</name>
    <name evidence="12" type="ORF">GCM10011366_17740</name>
</gene>
<dbReference type="PANTHER" id="PTHR11564">
    <property type="entry name" value="SIGNAL RECOGNITION PARTICLE 54K PROTEIN SRP54"/>
    <property type="match status" value="1"/>
</dbReference>
<dbReference type="SUPFAM" id="SSF47446">
    <property type="entry name" value="Signal peptide-binding domain"/>
    <property type="match status" value="1"/>
</dbReference>
<feature type="binding site" evidence="9">
    <location>
        <begin position="277"/>
        <end position="280"/>
    </location>
    <ligand>
        <name>GTP</name>
        <dbReference type="ChEBI" id="CHEBI:37565"/>
    </ligand>
</feature>
<sequence>MGDRTRPTYPYRVFNSLSDRLTLTFRNLKRKGTVTESDLNATIRDIRLALLDADVALPVVKEFTGRVRERGLGAEVHQALNPAQQIVKIVNEELVAILGGQTRRLNLAKNPPTVIMLAGLQGSGKTTFAGKLAHLLKGQGHTPLLVAADLQRPNAVTQLEVVGERAGVSVFAPERGNVFGHDAALESGEGTRSFGDPVDVAVDGVEEARRKGHDVVIIDTAGRLAVDVDLMRQASDIRIETDADEVLFVIDAMIGQAAVETAKAFSDGVGITGSVLTKLDGDARGGAALSVATVTGQPILYASTGEGVKDIELFHPDRMASRILDMGDVLTLIEQAEKAFDAAQAREMTRKFLADEDFTFEDFLDQMAAIKRMGSLKQMLGMMPGMQGMRAQLDALDEREFDRVEAMVRSMTPFERHHPKQINGSRRARIARGSGVQVSEVNQLIERFGEAQKMMRQLKKGGGIPGMPGMPGLGGPGGGKRGKAAPKKKGKSGNPARRAQQEREAAQKQQAAREASIENAFGAGAGSAFGADQAGAGADLSGLKLPAGFEKFLDPGKK</sequence>
<dbReference type="InterPro" id="IPR036891">
    <property type="entry name" value="Signal_recog_part_SRP54_M_sf"/>
</dbReference>
<dbReference type="SUPFAM" id="SSF52540">
    <property type="entry name" value="P-loop containing nucleoside triphosphate hydrolases"/>
    <property type="match status" value="1"/>
</dbReference>
<name>A0A917BMA8_9MICO</name>
<evidence type="ECO:0000256" key="10">
    <source>
        <dbReference type="SAM" id="MobiDB-lite"/>
    </source>
</evidence>
<dbReference type="InterPro" id="IPR004780">
    <property type="entry name" value="SRP"/>
</dbReference>
<keyword evidence="9" id="KW-0963">Cytoplasm</keyword>
<keyword evidence="5 9" id="KW-0342">GTP-binding</keyword>
<comment type="catalytic activity">
    <reaction evidence="8 9">
        <text>GTP + H2O = GDP + phosphate + H(+)</text>
        <dbReference type="Rhea" id="RHEA:19669"/>
        <dbReference type="ChEBI" id="CHEBI:15377"/>
        <dbReference type="ChEBI" id="CHEBI:15378"/>
        <dbReference type="ChEBI" id="CHEBI:37565"/>
        <dbReference type="ChEBI" id="CHEBI:43474"/>
        <dbReference type="ChEBI" id="CHEBI:58189"/>
        <dbReference type="EC" id="3.6.5.4"/>
    </reaction>
</comment>
<dbReference type="InterPro" id="IPR003593">
    <property type="entry name" value="AAA+_ATPase"/>
</dbReference>
<dbReference type="Pfam" id="PF00448">
    <property type="entry name" value="SRP54"/>
    <property type="match status" value="1"/>
</dbReference>
<accession>A0A917BMA8</accession>
<evidence type="ECO:0000256" key="1">
    <source>
        <dbReference type="ARBA" id="ARBA00005450"/>
    </source>
</evidence>
<keyword evidence="6 9" id="KW-0733">Signal recognition particle</keyword>
<dbReference type="PANTHER" id="PTHR11564:SF5">
    <property type="entry name" value="SIGNAL RECOGNITION PARTICLE SUBUNIT SRP54"/>
    <property type="match status" value="1"/>
</dbReference>
<dbReference type="InterPro" id="IPR000897">
    <property type="entry name" value="SRP54_GTPase_dom"/>
</dbReference>
<feature type="compositionally biased region" description="Gly residues" evidence="10">
    <location>
        <begin position="460"/>
        <end position="479"/>
    </location>
</feature>
<dbReference type="EMBL" id="BMEM01000002">
    <property type="protein sequence ID" value="GGF50314.1"/>
    <property type="molecule type" value="Genomic_DNA"/>
</dbReference>
<dbReference type="AlphaFoldDB" id="A0A917BMA8"/>
<keyword evidence="13" id="KW-1185">Reference proteome</keyword>
<evidence type="ECO:0000313" key="12">
    <source>
        <dbReference type="EMBL" id="GGF50314.1"/>
    </source>
</evidence>
<evidence type="ECO:0000256" key="9">
    <source>
        <dbReference type="HAMAP-Rule" id="MF_00306"/>
    </source>
</evidence>
<dbReference type="Pfam" id="PF02881">
    <property type="entry name" value="SRP54_N"/>
    <property type="match status" value="1"/>
</dbReference>
<dbReference type="HAMAP" id="MF_00306">
    <property type="entry name" value="SRP54"/>
    <property type="match status" value="1"/>
</dbReference>
<organism evidence="12 13">
    <name type="scientific">Ornithinimicrobium tianjinense</name>
    <dbReference type="NCBI Taxonomy" id="1195761"/>
    <lineage>
        <taxon>Bacteria</taxon>
        <taxon>Bacillati</taxon>
        <taxon>Actinomycetota</taxon>
        <taxon>Actinomycetes</taxon>
        <taxon>Micrococcales</taxon>
        <taxon>Ornithinimicrobiaceae</taxon>
        <taxon>Ornithinimicrobium</taxon>
    </lineage>
</organism>
<comment type="similarity">
    <text evidence="1 9">Belongs to the GTP-binding SRP family. SRP54 subfamily.</text>
</comment>
<evidence type="ECO:0000256" key="6">
    <source>
        <dbReference type="ARBA" id="ARBA00023135"/>
    </source>
</evidence>
<reference evidence="12" key="1">
    <citation type="journal article" date="2014" name="Int. J. Syst. Evol. Microbiol.">
        <title>Complete genome sequence of Corynebacterium casei LMG S-19264T (=DSM 44701T), isolated from a smear-ripened cheese.</title>
        <authorList>
            <consortium name="US DOE Joint Genome Institute (JGI-PGF)"/>
            <person name="Walter F."/>
            <person name="Albersmeier A."/>
            <person name="Kalinowski J."/>
            <person name="Ruckert C."/>
        </authorList>
    </citation>
    <scope>NUCLEOTIDE SEQUENCE</scope>
    <source>
        <strain evidence="12">CGMCC 1.12160</strain>
    </source>
</reference>
<evidence type="ECO:0000256" key="3">
    <source>
        <dbReference type="ARBA" id="ARBA00022801"/>
    </source>
</evidence>
<evidence type="ECO:0000313" key="13">
    <source>
        <dbReference type="Proteomes" id="UP000605670"/>
    </source>
</evidence>
<dbReference type="SMART" id="SM00382">
    <property type="entry name" value="AAA"/>
    <property type="match status" value="1"/>
</dbReference>
<dbReference type="Proteomes" id="UP000605670">
    <property type="component" value="Unassembled WGS sequence"/>
</dbReference>
<dbReference type="NCBIfam" id="TIGR00959">
    <property type="entry name" value="ffh"/>
    <property type="match status" value="1"/>
</dbReference>
<dbReference type="InterPro" id="IPR042101">
    <property type="entry name" value="SRP54_N_sf"/>
</dbReference>
<keyword evidence="2 9" id="KW-0547">Nucleotide-binding</keyword>
<feature type="region of interest" description="Disordered" evidence="10">
    <location>
        <begin position="459"/>
        <end position="558"/>
    </location>
</feature>
<dbReference type="Pfam" id="PF02978">
    <property type="entry name" value="SRP_SPB"/>
    <property type="match status" value="1"/>
</dbReference>
<dbReference type="SMART" id="SM00962">
    <property type="entry name" value="SRP54"/>
    <property type="match status" value="1"/>
</dbReference>
<dbReference type="GO" id="GO:0003924">
    <property type="term" value="F:GTPase activity"/>
    <property type="evidence" value="ECO:0007669"/>
    <property type="project" value="UniProtKB-UniRule"/>
</dbReference>
<dbReference type="Gene3D" id="1.20.120.140">
    <property type="entry name" value="Signal recognition particle SRP54, nucleotide-binding domain"/>
    <property type="match status" value="1"/>
</dbReference>
<dbReference type="Gene3D" id="3.40.50.300">
    <property type="entry name" value="P-loop containing nucleotide triphosphate hydrolases"/>
    <property type="match status" value="1"/>
</dbReference>
<dbReference type="InterPro" id="IPR022941">
    <property type="entry name" value="SRP54"/>
</dbReference>